<comment type="caution">
    <text evidence="2">The sequence shown here is derived from an EMBL/GenBank/DDBJ whole genome shotgun (WGS) entry which is preliminary data.</text>
</comment>
<dbReference type="RefSeq" id="WP_136401695.1">
    <property type="nucleotide sequence ID" value="NZ_SSNZ01000001.1"/>
</dbReference>
<feature type="chain" id="PRO_5020428295" evidence="1">
    <location>
        <begin position="24"/>
        <end position="219"/>
    </location>
</feature>
<gene>
    <name evidence="2" type="ORF">E6C50_02930</name>
</gene>
<accession>A0A4S4A405</accession>
<proteinExistence type="predicted"/>
<dbReference type="AlphaFoldDB" id="A0A4S4A405"/>
<evidence type="ECO:0000313" key="3">
    <source>
        <dbReference type="Proteomes" id="UP000307507"/>
    </source>
</evidence>
<dbReference type="OrthoDB" id="1158431at2"/>
<name>A0A4S4A405_9FLAO</name>
<evidence type="ECO:0000256" key="1">
    <source>
        <dbReference type="SAM" id="SignalP"/>
    </source>
</evidence>
<evidence type="ECO:0000313" key="2">
    <source>
        <dbReference type="EMBL" id="THF53172.1"/>
    </source>
</evidence>
<organism evidence="2 3">
    <name type="scientific">Flavobacterium supellecticarium</name>
    <dbReference type="NCBI Taxonomy" id="2565924"/>
    <lineage>
        <taxon>Bacteria</taxon>
        <taxon>Pseudomonadati</taxon>
        <taxon>Bacteroidota</taxon>
        <taxon>Flavobacteriia</taxon>
        <taxon>Flavobacteriales</taxon>
        <taxon>Flavobacteriaceae</taxon>
        <taxon>Flavobacterium</taxon>
    </lineage>
</organism>
<dbReference type="Proteomes" id="UP000307507">
    <property type="component" value="Unassembled WGS sequence"/>
</dbReference>
<protein>
    <submittedName>
        <fullName evidence="2">Uncharacterized protein</fullName>
    </submittedName>
</protein>
<keyword evidence="1" id="KW-0732">Signal</keyword>
<feature type="signal peptide" evidence="1">
    <location>
        <begin position="1"/>
        <end position="23"/>
    </location>
</feature>
<reference evidence="2 3" key="1">
    <citation type="submission" date="2019-04" db="EMBL/GenBank/DDBJ databases">
        <title>Flavobacterium sp. nov. isolated from construction timber.</title>
        <authorList>
            <person name="Lin S.-Y."/>
            <person name="Chang C.-T."/>
            <person name="Young C.-C."/>
        </authorList>
    </citation>
    <scope>NUCLEOTIDE SEQUENCE [LARGE SCALE GENOMIC DNA]</scope>
    <source>
        <strain evidence="2 3">CC-CTC003</strain>
    </source>
</reference>
<keyword evidence="3" id="KW-1185">Reference proteome</keyword>
<dbReference type="EMBL" id="SSNZ01000001">
    <property type="protein sequence ID" value="THF53172.1"/>
    <property type="molecule type" value="Genomic_DNA"/>
</dbReference>
<sequence length="219" mass="25617">MKKVYFIVLFFFLLNAVFSQNNAAFSTEELRFQNVETLGKSIPVNEIHTYKIIDSISKPEAYLIRNFDNKIGTLSIAIKNNEVFHVYELFSNGYVMDTLNAKEKSKAYRMITEPSLEIVDVKRCKLDNFKSEELIVKFSYTRVGCPDCNQTQATIINGYILFDFDKLQLLKLINLDRTTLVQNLINLKNLEGFKVEFMDGYIKMKKRKYYYKDNKLIAD</sequence>